<feature type="transmembrane region" description="Helical" evidence="5">
    <location>
        <begin position="139"/>
        <end position="162"/>
    </location>
</feature>
<evidence type="ECO:0000256" key="1">
    <source>
        <dbReference type="ARBA" id="ARBA00004141"/>
    </source>
</evidence>
<keyword evidence="3 5" id="KW-1133">Transmembrane helix</keyword>
<organism evidence="6 7">
    <name type="scientific">Eubacterium aggregans</name>
    <dbReference type="NCBI Taxonomy" id="81409"/>
    <lineage>
        <taxon>Bacteria</taxon>
        <taxon>Bacillati</taxon>
        <taxon>Bacillota</taxon>
        <taxon>Clostridia</taxon>
        <taxon>Eubacteriales</taxon>
        <taxon>Eubacteriaceae</taxon>
        <taxon>Eubacterium</taxon>
    </lineage>
</organism>
<dbReference type="InterPro" id="IPR038770">
    <property type="entry name" value="Na+/solute_symporter_sf"/>
</dbReference>
<feature type="transmembrane region" description="Helical" evidence="5">
    <location>
        <begin position="47"/>
        <end position="68"/>
    </location>
</feature>
<dbReference type="PANTHER" id="PTHR10361:SF28">
    <property type="entry name" value="P3 PROTEIN-RELATED"/>
    <property type="match status" value="1"/>
</dbReference>
<dbReference type="EMBL" id="FNRK01000005">
    <property type="protein sequence ID" value="SEA18723.1"/>
    <property type="molecule type" value="Genomic_DNA"/>
</dbReference>
<keyword evidence="2 5" id="KW-0812">Transmembrane</keyword>
<feature type="transmembrane region" description="Helical" evidence="5">
    <location>
        <begin position="21"/>
        <end position="41"/>
    </location>
</feature>
<evidence type="ECO:0000256" key="3">
    <source>
        <dbReference type="ARBA" id="ARBA00022989"/>
    </source>
</evidence>
<dbReference type="Proteomes" id="UP000199394">
    <property type="component" value="Unassembled WGS sequence"/>
</dbReference>
<comment type="subcellular location">
    <subcellularLocation>
        <location evidence="1">Membrane</location>
        <topology evidence="1">Multi-pass membrane protein</topology>
    </subcellularLocation>
</comment>
<dbReference type="PANTHER" id="PTHR10361">
    <property type="entry name" value="SODIUM-BILE ACID COTRANSPORTER"/>
    <property type="match status" value="1"/>
</dbReference>
<dbReference type="InterPro" id="IPR004710">
    <property type="entry name" value="Bilac:Na_transpt"/>
</dbReference>
<sequence length="333" mass="36116">MKNMEKEKGHKMDFLTQFNGFIEKWMALVTPACLIMGILYADWLSHFSFLVTGLFAFMTFTGSLGSNFKDMGRIAKHPIPLVTVLILLHVVMPLIAFGVGRALFGQDMDLVTGIVLEFLVPTGIVSLAWVNIYGGHSALTISIIVIDTLLAPFMVPLMLHGLLGSVVEMAPWGMMQQLVFMIALPALAAMALNQWTMGRVSQSWKPRLAPFSKLALIGVVTINSTRIAPYMTSLTPTLIAVAGCILGLAIFGYIAALGMSRVLHLDGPDTISVMYNGGMRNISAGAVIAAQYFPSEVLFPVMIGTLFQQVIAAGAGMMIVRMPWFSRGISSSH</sequence>
<keyword evidence="7" id="KW-1185">Reference proteome</keyword>
<feature type="transmembrane region" description="Helical" evidence="5">
    <location>
        <begin position="80"/>
        <end position="104"/>
    </location>
</feature>
<accession>A0A1H3Z4H8</accession>
<dbReference type="Gene3D" id="1.20.1530.20">
    <property type="match status" value="1"/>
</dbReference>
<evidence type="ECO:0000313" key="6">
    <source>
        <dbReference type="EMBL" id="SEA18723.1"/>
    </source>
</evidence>
<feature type="transmembrane region" description="Helical" evidence="5">
    <location>
        <begin position="174"/>
        <end position="193"/>
    </location>
</feature>
<keyword evidence="4 5" id="KW-0472">Membrane</keyword>
<evidence type="ECO:0000256" key="4">
    <source>
        <dbReference type="ARBA" id="ARBA00023136"/>
    </source>
</evidence>
<feature type="transmembrane region" description="Helical" evidence="5">
    <location>
        <begin position="299"/>
        <end position="320"/>
    </location>
</feature>
<dbReference type="Pfam" id="PF01758">
    <property type="entry name" value="SBF"/>
    <property type="match status" value="1"/>
</dbReference>
<feature type="transmembrane region" description="Helical" evidence="5">
    <location>
        <begin position="214"/>
        <end position="232"/>
    </location>
</feature>
<protein>
    <submittedName>
        <fullName evidence="6">Predicted Na+-dependent transporter</fullName>
    </submittedName>
</protein>
<evidence type="ECO:0000256" key="5">
    <source>
        <dbReference type="SAM" id="Phobius"/>
    </source>
</evidence>
<name>A0A1H3Z4H8_9FIRM</name>
<gene>
    <name evidence="6" type="ORF">SAMN04515656_10520</name>
</gene>
<evidence type="ECO:0000256" key="2">
    <source>
        <dbReference type="ARBA" id="ARBA00022692"/>
    </source>
</evidence>
<feature type="transmembrane region" description="Helical" evidence="5">
    <location>
        <begin position="238"/>
        <end position="259"/>
    </location>
</feature>
<evidence type="ECO:0000313" key="7">
    <source>
        <dbReference type="Proteomes" id="UP000199394"/>
    </source>
</evidence>
<proteinExistence type="predicted"/>
<reference evidence="6 7" key="1">
    <citation type="submission" date="2016-10" db="EMBL/GenBank/DDBJ databases">
        <authorList>
            <person name="de Groot N.N."/>
        </authorList>
    </citation>
    <scope>NUCLEOTIDE SEQUENCE [LARGE SCALE GENOMIC DNA]</scope>
    <source>
        <strain evidence="6 7">SR12</strain>
    </source>
</reference>
<feature type="transmembrane region" description="Helical" evidence="5">
    <location>
        <begin position="110"/>
        <end position="132"/>
    </location>
</feature>
<dbReference type="AlphaFoldDB" id="A0A1H3Z4H8"/>
<dbReference type="InterPro" id="IPR002657">
    <property type="entry name" value="BilAc:Na_symport/Acr3"/>
</dbReference>
<dbReference type="GO" id="GO:0016020">
    <property type="term" value="C:membrane"/>
    <property type="evidence" value="ECO:0007669"/>
    <property type="project" value="UniProtKB-SubCell"/>
</dbReference>